<dbReference type="HOGENOM" id="CLU_114810_0_0_2"/>
<sequence length="213" mass="23701">MRHRNEFPTMSDADTDATTDEHDTTVLVVDDERGLADLYTIWLEDDYDVKTAYSGTEAIDAIDPTIDVALLDRQMPDVSGDDVLDELRERGIECRVAMVTAVEPELDIIGLGFDDYLQKPVDRDTLLETVGRLQRRSTYDDTVAEFFAAARKQALLSESDDPTITDSAEFSALESDLASLRDDLDDVVADFDDADYEVLFRQLSGPDGDTDDG</sequence>
<dbReference type="Pfam" id="PF00072">
    <property type="entry name" value="Response_reg"/>
    <property type="match status" value="1"/>
</dbReference>
<evidence type="ECO:0000256" key="5">
    <source>
        <dbReference type="ARBA" id="ARBA00023163"/>
    </source>
</evidence>
<evidence type="ECO:0000256" key="2">
    <source>
        <dbReference type="ARBA" id="ARBA00023012"/>
    </source>
</evidence>
<dbReference type="Proteomes" id="UP000000554">
    <property type="component" value="Chromosome"/>
</dbReference>
<organism evidence="8 9">
    <name type="scientific">Halobacterium salinarum (strain ATCC 700922 / JCM 11081 / NRC-1)</name>
    <name type="common">Halobacterium halobium</name>
    <dbReference type="NCBI Taxonomy" id="64091"/>
    <lineage>
        <taxon>Archaea</taxon>
        <taxon>Methanobacteriati</taxon>
        <taxon>Methanobacteriota</taxon>
        <taxon>Stenosarchaea group</taxon>
        <taxon>Halobacteria</taxon>
        <taxon>Halobacteriales</taxon>
        <taxon>Halobacteriaceae</taxon>
        <taxon>Halobacterium</taxon>
        <taxon>Halobacterium salinarum NRC-34001</taxon>
    </lineage>
</organism>
<evidence type="ECO:0000256" key="4">
    <source>
        <dbReference type="ARBA" id="ARBA00023125"/>
    </source>
</evidence>
<keyword evidence="5" id="KW-0804">Transcription</keyword>
<accession>Q9HR09</accession>
<dbReference type="InterPro" id="IPR011006">
    <property type="entry name" value="CheY-like_superfamily"/>
</dbReference>
<dbReference type="PaxDb" id="64091-VNG_0917G"/>
<evidence type="ECO:0000313" key="9">
    <source>
        <dbReference type="Proteomes" id="UP000000554"/>
    </source>
</evidence>
<evidence type="ECO:0000256" key="6">
    <source>
        <dbReference type="PROSITE-ProRule" id="PRU00169"/>
    </source>
</evidence>
<dbReference type="Gene3D" id="3.40.50.2300">
    <property type="match status" value="1"/>
</dbReference>
<keyword evidence="1 6" id="KW-0597">Phosphoprotein</keyword>
<gene>
    <name evidence="8" type="primary">hrg</name>
    <name evidence="8" type="ordered locus">VNG_0917G</name>
</gene>
<dbReference type="InterPro" id="IPR001789">
    <property type="entry name" value="Sig_transdc_resp-reg_receiver"/>
</dbReference>
<dbReference type="PROSITE" id="PS50110">
    <property type="entry name" value="RESPONSE_REGULATORY"/>
    <property type="match status" value="1"/>
</dbReference>
<evidence type="ECO:0000256" key="3">
    <source>
        <dbReference type="ARBA" id="ARBA00023015"/>
    </source>
</evidence>
<dbReference type="GO" id="GO:0000156">
    <property type="term" value="F:phosphorelay response regulator activity"/>
    <property type="evidence" value="ECO:0000318"/>
    <property type="project" value="GO_Central"/>
</dbReference>
<reference evidence="8 9" key="1">
    <citation type="journal article" date="2000" name="Proc. Natl. Acad. Sci. U.S.A.">
        <title>Genome sequence of Halobacterium species NRC-1.</title>
        <authorList>
            <person name="Ng W.V."/>
            <person name="Kennedy S.P."/>
            <person name="Mahairas G.G."/>
            <person name="Berquist B."/>
            <person name="Pan M."/>
            <person name="Shukla H.D."/>
            <person name="Lasky S.R."/>
            <person name="Baliga N.S."/>
            <person name="Thorsson V."/>
            <person name="Sbrogna J."/>
            <person name="Swartzell S."/>
            <person name="Weir D."/>
            <person name="Hall J."/>
            <person name="Dahl T.A."/>
            <person name="Welti R."/>
            <person name="Goo Y.A."/>
            <person name="Leithauser B."/>
            <person name="Keller K."/>
            <person name="Cruz R."/>
            <person name="Danson M.J."/>
            <person name="Hough D.W."/>
            <person name="Maddocks D.G."/>
            <person name="Jablonski P.E."/>
            <person name="Krebs M.P."/>
            <person name="Angevine C.M."/>
            <person name="Dale H."/>
            <person name="Isenbarger T.A."/>
            <person name="Peck R.F."/>
            <person name="Pohlschroder M."/>
            <person name="Spudich J.L."/>
            <person name="Jung K.W."/>
            <person name="Alam M."/>
            <person name="Freitas T."/>
            <person name="Hou S."/>
            <person name="Daniels C.J."/>
            <person name="Dennis P.P."/>
            <person name="Omer A.D."/>
            <person name="Ebhardt H."/>
            <person name="Lowe T.M."/>
            <person name="Liang P."/>
            <person name="Riley M."/>
            <person name="Hood L."/>
            <person name="DasSarma S."/>
        </authorList>
    </citation>
    <scope>NUCLEOTIDE SEQUENCE [LARGE SCALE GENOMIC DNA]</scope>
    <source>
        <strain evidence="9">ATCC 700922 / JCM 11081 / NRC-1</strain>
    </source>
</reference>
<dbReference type="PIR" id="A84248">
    <property type="entry name" value="A84248"/>
</dbReference>
<keyword evidence="9" id="KW-1185">Reference proteome</keyword>
<feature type="modified residue" description="4-aspartylphosphate" evidence="6">
    <location>
        <position position="72"/>
    </location>
</feature>
<keyword evidence="4" id="KW-0238">DNA-binding</keyword>
<dbReference type="AlphaFoldDB" id="Q9HR09"/>
<proteinExistence type="predicted"/>
<dbReference type="EMBL" id="AE004437">
    <property type="protein sequence ID" value="AAG19349.1"/>
    <property type="molecule type" value="Genomic_DNA"/>
</dbReference>
<keyword evidence="3" id="KW-0805">Transcription regulation</keyword>
<feature type="domain" description="Response regulatory" evidence="7">
    <location>
        <begin position="25"/>
        <end position="134"/>
    </location>
</feature>
<dbReference type="PATRIC" id="fig|64091.14.peg.704"/>
<dbReference type="GO" id="GO:0032993">
    <property type="term" value="C:protein-DNA complex"/>
    <property type="evidence" value="ECO:0000318"/>
    <property type="project" value="GO_Central"/>
</dbReference>
<dbReference type="GO" id="GO:0005829">
    <property type="term" value="C:cytosol"/>
    <property type="evidence" value="ECO:0000318"/>
    <property type="project" value="GO_Central"/>
</dbReference>
<dbReference type="SMART" id="SM00448">
    <property type="entry name" value="REC"/>
    <property type="match status" value="1"/>
</dbReference>
<dbReference type="InterPro" id="IPR013971">
    <property type="entry name" value="HalX_domain"/>
</dbReference>
<dbReference type="SUPFAM" id="SSF52172">
    <property type="entry name" value="CheY-like"/>
    <property type="match status" value="1"/>
</dbReference>
<dbReference type="STRING" id="64091.VNG_0917G"/>
<evidence type="ECO:0000313" key="8">
    <source>
        <dbReference type="EMBL" id="AAG19349.1"/>
    </source>
</evidence>
<dbReference type="PANTHER" id="PTHR48111">
    <property type="entry name" value="REGULATOR OF RPOS"/>
    <property type="match status" value="1"/>
</dbReference>
<dbReference type="GO" id="GO:0006355">
    <property type="term" value="P:regulation of DNA-templated transcription"/>
    <property type="evidence" value="ECO:0000318"/>
    <property type="project" value="GO_Central"/>
</dbReference>
<dbReference type="GO" id="GO:0000976">
    <property type="term" value="F:transcription cis-regulatory region binding"/>
    <property type="evidence" value="ECO:0000318"/>
    <property type="project" value="GO_Central"/>
</dbReference>
<dbReference type="InterPro" id="IPR039420">
    <property type="entry name" value="WalR-like"/>
</dbReference>
<dbReference type="Pfam" id="PF08663">
    <property type="entry name" value="HalX"/>
    <property type="match status" value="1"/>
</dbReference>
<name>Q9HR09_HALSA</name>
<dbReference type="KEGG" id="hal:VNG_0917G"/>
<evidence type="ECO:0000259" key="7">
    <source>
        <dbReference type="PROSITE" id="PS50110"/>
    </source>
</evidence>
<keyword evidence="2" id="KW-0902">Two-component regulatory system</keyword>
<dbReference type="InParanoid" id="Q9HR09"/>
<dbReference type="PANTHER" id="PTHR48111:SF1">
    <property type="entry name" value="TWO-COMPONENT RESPONSE REGULATOR ORR33"/>
    <property type="match status" value="1"/>
</dbReference>
<evidence type="ECO:0000256" key="1">
    <source>
        <dbReference type="ARBA" id="ARBA00022553"/>
    </source>
</evidence>
<protein>
    <submittedName>
        <fullName evidence="8">Transcriptional regulatory protein</fullName>
    </submittedName>
</protein>